<organism evidence="1 2">
    <name type="scientific">Leptospira idonii</name>
    <dbReference type="NCBI Taxonomy" id="1193500"/>
    <lineage>
        <taxon>Bacteria</taxon>
        <taxon>Pseudomonadati</taxon>
        <taxon>Spirochaetota</taxon>
        <taxon>Spirochaetia</taxon>
        <taxon>Leptospirales</taxon>
        <taxon>Leptospiraceae</taxon>
        <taxon>Leptospira</taxon>
    </lineage>
</organism>
<dbReference type="SUPFAM" id="SSF110849">
    <property type="entry name" value="ParB/Sulfiredoxin"/>
    <property type="match status" value="1"/>
</dbReference>
<name>A0A4R9M4P2_9LEPT</name>
<dbReference type="RefSeq" id="WP_135758840.1">
    <property type="nucleotide sequence ID" value="NZ_RQHW01000007.1"/>
</dbReference>
<dbReference type="AlphaFoldDB" id="A0A4R9M4P2"/>
<reference evidence="1" key="1">
    <citation type="journal article" date="2019" name="PLoS Negl. Trop. Dis.">
        <title>Revisiting the worldwide diversity of Leptospira species in the environment.</title>
        <authorList>
            <person name="Vincent A.T."/>
            <person name="Schiettekatte O."/>
            <person name="Bourhy P."/>
            <person name="Veyrier F.J."/>
            <person name="Picardeau M."/>
        </authorList>
    </citation>
    <scope>NUCLEOTIDE SEQUENCE [LARGE SCALE GENOMIC DNA]</scope>
    <source>
        <strain evidence="1">201300427</strain>
    </source>
</reference>
<comment type="caution">
    <text evidence="1">The sequence shown here is derived from an EMBL/GenBank/DDBJ whole genome shotgun (WGS) entry which is preliminary data.</text>
</comment>
<dbReference type="Proteomes" id="UP000298058">
    <property type="component" value="Unassembled WGS sequence"/>
</dbReference>
<proteinExistence type="predicted"/>
<evidence type="ECO:0000313" key="2">
    <source>
        <dbReference type="Proteomes" id="UP000298058"/>
    </source>
</evidence>
<dbReference type="OrthoDB" id="323407at2"/>
<dbReference type="InterPro" id="IPR036086">
    <property type="entry name" value="ParB/Sulfiredoxin_sf"/>
</dbReference>
<evidence type="ECO:0000313" key="1">
    <source>
        <dbReference type="EMBL" id="TGN20805.1"/>
    </source>
</evidence>
<keyword evidence="2" id="KW-1185">Reference proteome</keyword>
<evidence type="ECO:0008006" key="3">
    <source>
        <dbReference type="Google" id="ProtNLM"/>
    </source>
</evidence>
<gene>
    <name evidence="1" type="ORF">EHS15_01850</name>
</gene>
<sequence>MIESRIKISDHQIRIKSTDLEPHPWNFERTPETTEEKEEWIHFKASVWRDGVWADKPILISKEKNNFGKYYILRGRRRWKAIVEGIKKGKVDSGYKIPAVHLLSDSSTLHEAIYGDNDTPLKYKPKDRYRIIKERWGVDAILEVNAGGSRKGKVIVKRSLADVIHEAIPSWSKHTINHDLLNLRKILKGELDGKKYPDLSAEKIESLNRQVLSWWERKRKVLRLEEELEEVKQGYKEKINEISSEISLFSKGFPIAGGPERYIQAHINSKRQEFHSLKEIKGLKEYLKKKEKT</sequence>
<accession>A0A4R9M4P2</accession>
<dbReference type="Gene3D" id="3.90.1530.10">
    <property type="entry name" value="Conserved hypothetical protein from pyrococcus furiosus pfu- 392566-001, ParB domain"/>
    <property type="match status" value="1"/>
</dbReference>
<protein>
    <recommendedName>
        <fullName evidence="3">ParB/Sulfiredoxin domain-containing protein</fullName>
    </recommendedName>
</protein>
<dbReference type="EMBL" id="RQHW01000007">
    <property type="protein sequence ID" value="TGN20805.1"/>
    <property type="molecule type" value="Genomic_DNA"/>
</dbReference>